<evidence type="ECO:0000313" key="8">
    <source>
        <dbReference type="Proteomes" id="UP000466864"/>
    </source>
</evidence>
<dbReference type="PANTHER" id="PTHR30483">
    <property type="entry name" value="LEUCINE-SPECIFIC-BINDING PROTEIN"/>
    <property type="match status" value="1"/>
</dbReference>
<evidence type="ECO:0000256" key="2">
    <source>
        <dbReference type="ARBA" id="ARBA00022448"/>
    </source>
</evidence>
<keyword evidence="8" id="KW-1185">Reference proteome</keyword>
<sequence>MRNKFLRLGVIAALCGAMTACGSSAGTSSAAASGSDAEVASGSASGTTTTASGEAFKLGGSGPLSGDASVYGIAVKNAAELAIDEINKQGGVQFEMNFQDDQADTEAAVNAYNTLADWGMQLSLLTVTSGSGQSVAPLYKEDNIFGITPSGSSTAVIYQDSENNTNPYGNVFQMCFTDPNQGKASADYLSEHTDLGTKVGIIYRNDDNYSTGIYNTFVEEAKAKNLNVVSTGTFTKGATDFSVQIKQAQDAGADIVFLPIYYQPASLVLQAAKNAGYAPTFFGCDGMDGILTQDNFDTSLAEGLYMLTPFSADAQDEKTQNFVKAYKDKYGETPNQFAADAYDAVYALAQALNNSDVTPESSTDDITAALIQQFTTMKFQGITAPGDITWNENGEVSKEPRAIVIKDGAYVSAE</sequence>
<dbReference type="PANTHER" id="PTHR30483:SF6">
    <property type="entry name" value="PERIPLASMIC BINDING PROTEIN OF ABC TRANSPORTER FOR NATURAL AMINO ACIDS"/>
    <property type="match status" value="1"/>
</dbReference>
<comment type="caution">
    <text evidence="7">The sequence shown here is derived from an EMBL/GenBank/DDBJ whole genome shotgun (WGS) entry which is preliminary data.</text>
</comment>
<evidence type="ECO:0000256" key="5">
    <source>
        <dbReference type="SAM" id="SignalP"/>
    </source>
</evidence>
<dbReference type="PRINTS" id="PR00337">
    <property type="entry name" value="LEUILEVALBP"/>
</dbReference>
<evidence type="ECO:0000313" key="7">
    <source>
        <dbReference type="EMBL" id="MST81870.1"/>
    </source>
</evidence>
<dbReference type="Pfam" id="PF13458">
    <property type="entry name" value="Peripla_BP_6"/>
    <property type="match status" value="1"/>
</dbReference>
<evidence type="ECO:0000259" key="6">
    <source>
        <dbReference type="Pfam" id="PF13458"/>
    </source>
</evidence>
<comment type="similarity">
    <text evidence="1">Belongs to the leucine-binding protein family.</text>
</comment>
<dbReference type="InterPro" id="IPR028081">
    <property type="entry name" value="Leu-bd"/>
</dbReference>
<evidence type="ECO:0000256" key="1">
    <source>
        <dbReference type="ARBA" id="ARBA00010062"/>
    </source>
</evidence>
<reference evidence="7 8" key="1">
    <citation type="submission" date="2019-08" db="EMBL/GenBank/DDBJ databases">
        <title>In-depth cultivation of the pig gut microbiome towards novel bacterial diversity and tailored functional studies.</title>
        <authorList>
            <person name="Wylensek D."/>
            <person name="Hitch T.C.A."/>
            <person name="Clavel T."/>
        </authorList>
    </citation>
    <scope>NUCLEOTIDE SEQUENCE [LARGE SCALE GENOMIC DNA]</scope>
    <source>
        <strain evidence="7 8">Oil+RF-744-WCA-WT-13</strain>
    </source>
</reference>
<dbReference type="InterPro" id="IPR028082">
    <property type="entry name" value="Peripla_BP_I"/>
</dbReference>
<dbReference type="Gene3D" id="3.40.50.2300">
    <property type="match status" value="2"/>
</dbReference>
<feature type="domain" description="Leucine-binding protein" evidence="6">
    <location>
        <begin position="57"/>
        <end position="397"/>
    </location>
</feature>
<name>A0A7X2P7V4_9FIRM</name>
<dbReference type="AlphaFoldDB" id="A0A7X2P7V4"/>
<dbReference type="RefSeq" id="WP_154457775.1">
    <property type="nucleotide sequence ID" value="NZ_VUMV01000003.1"/>
</dbReference>
<keyword evidence="4" id="KW-0029">Amino-acid transport</keyword>
<evidence type="ECO:0000256" key="4">
    <source>
        <dbReference type="ARBA" id="ARBA00022970"/>
    </source>
</evidence>
<dbReference type="PROSITE" id="PS51257">
    <property type="entry name" value="PROKAR_LIPOPROTEIN"/>
    <property type="match status" value="1"/>
</dbReference>
<gene>
    <name evidence="7" type="ORF">FYJ60_06025</name>
</gene>
<accession>A0A7X2P7V4</accession>
<feature type="chain" id="PRO_5039036366" evidence="5">
    <location>
        <begin position="26"/>
        <end position="414"/>
    </location>
</feature>
<dbReference type="InterPro" id="IPR051010">
    <property type="entry name" value="BCAA_transport"/>
</dbReference>
<organism evidence="7 8">
    <name type="scientific">Bilifractor porci</name>
    <dbReference type="NCBI Taxonomy" id="2606636"/>
    <lineage>
        <taxon>Bacteria</taxon>
        <taxon>Bacillati</taxon>
        <taxon>Bacillota</taxon>
        <taxon>Clostridia</taxon>
        <taxon>Lachnospirales</taxon>
        <taxon>Lachnospiraceae</taxon>
        <taxon>Bilifractor</taxon>
    </lineage>
</organism>
<feature type="signal peptide" evidence="5">
    <location>
        <begin position="1"/>
        <end position="25"/>
    </location>
</feature>
<dbReference type="EMBL" id="VUMV01000003">
    <property type="protein sequence ID" value="MST81870.1"/>
    <property type="molecule type" value="Genomic_DNA"/>
</dbReference>
<dbReference type="Proteomes" id="UP000466864">
    <property type="component" value="Unassembled WGS sequence"/>
</dbReference>
<proteinExistence type="inferred from homology"/>
<keyword evidence="3 5" id="KW-0732">Signal</keyword>
<protein>
    <submittedName>
        <fullName evidence="7">ABC transporter substrate-binding protein</fullName>
    </submittedName>
</protein>
<dbReference type="GO" id="GO:0006865">
    <property type="term" value="P:amino acid transport"/>
    <property type="evidence" value="ECO:0007669"/>
    <property type="project" value="UniProtKB-KW"/>
</dbReference>
<keyword evidence="2" id="KW-0813">Transport</keyword>
<dbReference type="InterPro" id="IPR000709">
    <property type="entry name" value="Leu_Ile_Val-bd"/>
</dbReference>
<dbReference type="SUPFAM" id="SSF53822">
    <property type="entry name" value="Periplasmic binding protein-like I"/>
    <property type="match status" value="1"/>
</dbReference>
<evidence type="ECO:0000256" key="3">
    <source>
        <dbReference type="ARBA" id="ARBA00022729"/>
    </source>
</evidence>